<dbReference type="EMBL" id="BMAR01000051">
    <property type="protein sequence ID" value="GFR51503.1"/>
    <property type="molecule type" value="Genomic_DNA"/>
</dbReference>
<sequence>PSSVARYDPSLRCVVVRAHRDYTTGGPSAGAAAAEGRQQPQQGAERQQQPQQQQQQGCRWGLPAGGGCYPGEAVLCDSHGPHLSPAELMLEYGIAAEEEEEEEREGQEQQEGGVGSSSGGGWRRGRLRHRFDADAAEVVPPRSSRNAALLRALSAAMGPAAGAAGDDTTSGGSSSGSSSGLGISFLEGGPDGPSRALLRAARATDAELVRAGWRIRATESDTELACRVMATLGNTNTTTTSSASLSSSSSSSSTAARSGNSKDRNNTRSSSLSPAAGGNRSTAATAAATAGPVGVATEAAALRAAADYLRRALEAFPTPLEEDLARLAAVGGVEGAERLALVAVASQKRALLGSQAAVAGWLERLDGGCPVAELYEDEEEDEYEDEDEEYGDEEGGYEEEDV</sequence>
<feature type="compositionally biased region" description="Low complexity" evidence="1">
    <location>
        <begin position="29"/>
        <end position="57"/>
    </location>
</feature>
<name>A0AAD3E363_9CHLO</name>
<evidence type="ECO:0000256" key="1">
    <source>
        <dbReference type="SAM" id="MobiDB-lite"/>
    </source>
</evidence>
<feature type="region of interest" description="Disordered" evidence="1">
    <location>
        <begin position="374"/>
        <end position="402"/>
    </location>
</feature>
<feature type="compositionally biased region" description="Gly residues" evidence="1">
    <location>
        <begin position="112"/>
        <end position="122"/>
    </location>
</feature>
<dbReference type="AlphaFoldDB" id="A0AAD3E363"/>
<proteinExistence type="predicted"/>
<feature type="compositionally biased region" description="Low complexity" evidence="1">
    <location>
        <begin position="235"/>
        <end position="259"/>
    </location>
</feature>
<feature type="non-terminal residue" evidence="3">
    <location>
        <position position="1"/>
    </location>
</feature>
<feature type="domain" description="Rubisco LSMT substrate-binding" evidence="2">
    <location>
        <begin position="282"/>
        <end position="351"/>
    </location>
</feature>
<evidence type="ECO:0000313" key="4">
    <source>
        <dbReference type="Proteomes" id="UP001054857"/>
    </source>
</evidence>
<dbReference type="InterPro" id="IPR015353">
    <property type="entry name" value="Rubisco_LSMT_subst-bd"/>
</dbReference>
<keyword evidence="4" id="KW-1185">Reference proteome</keyword>
<organism evidence="3 4">
    <name type="scientific">Astrephomene gubernaculifera</name>
    <dbReference type="NCBI Taxonomy" id="47775"/>
    <lineage>
        <taxon>Eukaryota</taxon>
        <taxon>Viridiplantae</taxon>
        <taxon>Chlorophyta</taxon>
        <taxon>core chlorophytes</taxon>
        <taxon>Chlorophyceae</taxon>
        <taxon>CS clade</taxon>
        <taxon>Chlamydomonadales</taxon>
        <taxon>Astrephomenaceae</taxon>
        <taxon>Astrephomene</taxon>
    </lineage>
</organism>
<accession>A0AAD3E363</accession>
<feature type="region of interest" description="Disordered" evidence="1">
    <location>
        <begin position="160"/>
        <end position="188"/>
    </location>
</feature>
<feature type="region of interest" description="Disordered" evidence="1">
    <location>
        <begin position="235"/>
        <end position="280"/>
    </location>
</feature>
<feature type="region of interest" description="Disordered" evidence="1">
    <location>
        <begin position="97"/>
        <end position="125"/>
    </location>
</feature>
<reference evidence="3 4" key="1">
    <citation type="journal article" date="2021" name="Sci. Rep.">
        <title>Genome sequencing of the multicellular alga Astrephomene provides insights into convergent evolution of germ-soma differentiation.</title>
        <authorList>
            <person name="Yamashita S."/>
            <person name="Yamamoto K."/>
            <person name="Matsuzaki R."/>
            <person name="Suzuki S."/>
            <person name="Yamaguchi H."/>
            <person name="Hirooka S."/>
            <person name="Minakuchi Y."/>
            <person name="Miyagishima S."/>
            <person name="Kawachi M."/>
            <person name="Toyoda A."/>
            <person name="Nozaki H."/>
        </authorList>
    </citation>
    <scope>NUCLEOTIDE SEQUENCE [LARGE SCALE GENOMIC DNA]</scope>
    <source>
        <strain evidence="3 4">NIES-4017</strain>
    </source>
</reference>
<dbReference type="Pfam" id="PF09273">
    <property type="entry name" value="Rubis-subs-bind"/>
    <property type="match status" value="1"/>
</dbReference>
<dbReference type="SUPFAM" id="SSF81822">
    <property type="entry name" value="RuBisCo LSMT C-terminal, substrate-binding domain"/>
    <property type="match status" value="1"/>
</dbReference>
<feature type="compositionally biased region" description="Low complexity" evidence="1">
    <location>
        <begin position="160"/>
        <end position="182"/>
    </location>
</feature>
<comment type="caution">
    <text evidence="3">The sequence shown here is derived from an EMBL/GenBank/DDBJ whole genome shotgun (WGS) entry which is preliminary data.</text>
</comment>
<protein>
    <recommendedName>
        <fullName evidence="2">Rubisco LSMT substrate-binding domain-containing protein</fullName>
    </recommendedName>
</protein>
<feature type="region of interest" description="Disordered" evidence="1">
    <location>
        <begin position="22"/>
        <end position="62"/>
    </location>
</feature>
<dbReference type="Gene3D" id="3.90.1420.10">
    <property type="entry name" value="Rubisco LSMT, substrate-binding domain"/>
    <property type="match status" value="1"/>
</dbReference>
<dbReference type="Proteomes" id="UP001054857">
    <property type="component" value="Unassembled WGS sequence"/>
</dbReference>
<evidence type="ECO:0000313" key="3">
    <source>
        <dbReference type="EMBL" id="GFR51503.1"/>
    </source>
</evidence>
<evidence type="ECO:0000259" key="2">
    <source>
        <dbReference type="Pfam" id="PF09273"/>
    </source>
</evidence>
<gene>
    <name evidence="3" type="ORF">Agub_g13918</name>
</gene>
<dbReference type="InterPro" id="IPR036464">
    <property type="entry name" value="Rubisco_LSMT_subst-bd_sf"/>
</dbReference>